<keyword evidence="2" id="KW-0813">Transport</keyword>
<dbReference type="KEGG" id="zmm:Zmob_0326"/>
<dbReference type="HOGENOM" id="CLU_000604_86_2_5"/>
<dbReference type="eggNOG" id="COG4172">
    <property type="taxonomic scope" value="Bacteria"/>
</dbReference>
<feature type="domain" description="ABC transporter" evidence="5">
    <location>
        <begin position="4"/>
        <end position="245"/>
    </location>
</feature>
<keyword evidence="4" id="KW-0067">ATP-binding</keyword>
<dbReference type="GO" id="GO:0016887">
    <property type="term" value="F:ATP hydrolysis activity"/>
    <property type="evidence" value="ECO:0007669"/>
    <property type="project" value="InterPro"/>
</dbReference>
<keyword evidence="3" id="KW-0547">Nucleotide-binding</keyword>
<dbReference type="InterPro" id="IPR050319">
    <property type="entry name" value="ABC_transp_ATP-bind"/>
</dbReference>
<dbReference type="CDD" id="cd03257">
    <property type="entry name" value="ABC_NikE_OppD_transporters"/>
    <property type="match status" value="2"/>
</dbReference>
<dbReference type="InterPro" id="IPR017871">
    <property type="entry name" value="ABC_transporter-like_CS"/>
</dbReference>
<dbReference type="GO" id="GO:0055085">
    <property type="term" value="P:transmembrane transport"/>
    <property type="evidence" value="ECO:0007669"/>
    <property type="project" value="UniProtKB-ARBA"/>
</dbReference>
<dbReference type="GO" id="GO:0005524">
    <property type="term" value="F:ATP binding"/>
    <property type="evidence" value="ECO:0007669"/>
    <property type="project" value="UniProtKB-KW"/>
</dbReference>
<dbReference type="AlphaFoldDB" id="A0A0H3G065"/>
<dbReference type="OrthoDB" id="9802264at2"/>
<dbReference type="RefSeq" id="WP_014500451.1">
    <property type="nucleotide sequence ID" value="NC_017262.1"/>
</dbReference>
<feature type="domain" description="ABC transporter" evidence="5">
    <location>
        <begin position="279"/>
        <end position="519"/>
    </location>
</feature>
<dbReference type="PROSITE" id="PS50893">
    <property type="entry name" value="ABC_TRANSPORTER_2"/>
    <property type="match status" value="2"/>
</dbReference>
<dbReference type="SMART" id="SM00382">
    <property type="entry name" value="AAA"/>
    <property type="match status" value="2"/>
</dbReference>
<dbReference type="EMBL" id="CP002850">
    <property type="protein sequence ID" value="AEH62176.1"/>
    <property type="molecule type" value="Genomic_DNA"/>
</dbReference>
<proteinExistence type="inferred from homology"/>
<dbReference type="SUPFAM" id="SSF52540">
    <property type="entry name" value="P-loop containing nucleoside triphosphate hydrolases"/>
    <property type="match status" value="2"/>
</dbReference>
<dbReference type="Gene3D" id="3.40.50.300">
    <property type="entry name" value="P-loop containing nucleotide triphosphate hydrolases"/>
    <property type="match status" value="2"/>
</dbReference>
<evidence type="ECO:0000256" key="4">
    <source>
        <dbReference type="ARBA" id="ARBA00022840"/>
    </source>
</evidence>
<evidence type="ECO:0000259" key="5">
    <source>
        <dbReference type="PROSITE" id="PS50893"/>
    </source>
</evidence>
<name>A0A0H3G065_ZYMMA</name>
<sequence length="530" mass="59318">MTFLAIENLTVKAKDRYLLKDIGFRIGRGEIVAVLGESGSGKSTLARSILRLLPENLILSGALRVGKTDLMQLPEKQMNDWRGQKIAFIGQDSLRFLDPMMTIAQHIREGLKEKSTENKQPSAMTNALEQVGLSPDIAKRYPHQLSGGQRQRAAIAIALAAKPALLIADEPSSALDMLTEAQIMAIFEKATGNRQTAILLISHNPALAVRMAERIVVLKDGRLVSKMASRRWWSNPAEAYSQAIIQSYHQILSSTPYGKDAPKQSQNHPPIMDNPRPLLRLQNLSYQEKDDHRLKDISLEIYKGERIAIIGESGAGKSTLLKLISGLLPASSGEIFWENQPLSFQKKQDRLAFYQKAQMVFQDPNSSLDPAWTVEKTVTEPLALYQKKISSEYRQQALQSALNKASLSLDLRHRYPATLSGGQGQRVAIARALVNNPDLLLLDEAFSALDSVNRVEIGKELMALSEQEKMTCLLVTHDLAFARFFATRVVILHHGHVIEENNTYSIFTKPNHPYTQRLIEIWQKNYNLQA</sequence>
<protein>
    <submittedName>
        <fullName evidence="6">ABC transporter related protein</fullName>
    </submittedName>
</protein>
<dbReference type="PANTHER" id="PTHR43776:SF7">
    <property type="entry name" value="D,D-DIPEPTIDE TRANSPORT ATP-BINDING PROTEIN DDPF-RELATED"/>
    <property type="match status" value="1"/>
</dbReference>
<dbReference type="InterPro" id="IPR003593">
    <property type="entry name" value="AAA+_ATPase"/>
</dbReference>
<dbReference type="InterPro" id="IPR027417">
    <property type="entry name" value="P-loop_NTPase"/>
</dbReference>
<dbReference type="Proteomes" id="UP000001494">
    <property type="component" value="Chromosome"/>
</dbReference>
<dbReference type="InterPro" id="IPR003439">
    <property type="entry name" value="ABC_transporter-like_ATP-bd"/>
</dbReference>
<evidence type="ECO:0000256" key="1">
    <source>
        <dbReference type="ARBA" id="ARBA00005417"/>
    </source>
</evidence>
<accession>A0A0H3G065</accession>
<evidence type="ECO:0000256" key="2">
    <source>
        <dbReference type="ARBA" id="ARBA00022448"/>
    </source>
</evidence>
<organism evidence="6 7">
    <name type="scientific">Zymomonas mobilis subsp. mobilis (strain ATCC 10988 / DSM 424 / LMG 404 / NCIMB 8938 / NRRL B-806 / ZM1)</name>
    <dbReference type="NCBI Taxonomy" id="555217"/>
    <lineage>
        <taxon>Bacteria</taxon>
        <taxon>Pseudomonadati</taxon>
        <taxon>Pseudomonadota</taxon>
        <taxon>Alphaproteobacteria</taxon>
        <taxon>Sphingomonadales</taxon>
        <taxon>Zymomonadaceae</taxon>
        <taxon>Zymomonas</taxon>
    </lineage>
</organism>
<dbReference type="PANTHER" id="PTHR43776">
    <property type="entry name" value="TRANSPORT ATP-BINDING PROTEIN"/>
    <property type="match status" value="1"/>
</dbReference>
<dbReference type="PROSITE" id="PS00211">
    <property type="entry name" value="ABC_TRANSPORTER_1"/>
    <property type="match status" value="1"/>
</dbReference>
<reference evidence="6 7" key="1">
    <citation type="journal article" date="2011" name="J. Bacteriol.">
        <title>Genome sequence of the ethanol-producing Zymomonas mobilis subsp. mobilis lectotype strain ATCC 10988.</title>
        <authorList>
            <person name="Pappas K.M."/>
            <person name="Kouvelis V.N."/>
            <person name="Saunders E."/>
            <person name="Brettin T.S."/>
            <person name="Bruce D."/>
            <person name="Detter C."/>
            <person name="Balakireva M."/>
            <person name="Han C.S."/>
            <person name="Savvakis G."/>
            <person name="Kyrpides N.C."/>
            <person name="Typas M.A."/>
        </authorList>
    </citation>
    <scope>NUCLEOTIDE SEQUENCE [LARGE SCALE GENOMIC DNA]</scope>
    <source>
        <strain evidence="7">ATCC 10988 / DSM 424 / CCUG 17860 / LMG 404 / NCIMB 8938 / NRRL B-806 / ZM1</strain>
    </source>
</reference>
<gene>
    <name evidence="6" type="ordered locus">Zmob_0326</name>
</gene>
<dbReference type="Pfam" id="PF00005">
    <property type="entry name" value="ABC_tran"/>
    <property type="match status" value="2"/>
</dbReference>
<comment type="similarity">
    <text evidence="1">Belongs to the ABC transporter superfamily.</text>
</comment>
<evidence type="ECO:0000313" key="6">
    <source>
        <dbReference type="EMBL" id="AEH62176.1"/>
    </source>
</evidence>
<evidence type="ECO:0000256" key="3">
    <source>
        <dbReference type="ARBA" id="ARBA00022741"/>
    </source>
</evidence>
<evidence type="ECO:0000313" key="7">
    <source>
        <dbReference type="Proteomes" id="UP000001494"/>
    </source>
</evidence>